<keyword evidence="3" id="KW-1185">Reference proteome</keyword>
<proteinExistence type="predicted"/>
<accession>A0A0M9VIT2</accession>
<dbReference type="PANTHER" id="PTHR43581:SF2">
    <property type="entry name" value="EXCINUCLEASE ATPASE SUBUNIT"/>
    <property type="match status" value="1"/>
</dbReference>
<comment type="caution">
    <text evidence="2">The sequence shown here is derived from an EMBL/GenBank/DDBJ whole genome shotgun (WGS) entry which is preliminary data.</text>
</comment>
<feature type="domain" description="Endonuclease GajA/Old nuclease/RecF-like AAA" evidence="1">
    <location>
        <begin position="130"/>
        <end position="321"/>
    </location>
</feature>
<dbReference type="Proteomes" id="UP000037755">
    <property type="component" value="Unassembled WGS sequence"/>
</dbReference>
<organism evidence="2 3">
    <name type="scientific">Flavobacterium akiainvivens</name>
    <dbReference type="NCBI Taxonomy" id="1202724"/>
    <lineage>
        <taxon>Bacteria</taxon>
        <taxon>Pseudomonadati</taxon>
        <taxon>Bacteroidota</taxon>
        <taxon>Flavobacteriia</taxon>
        <taxon>Flavobacteriales</taxon>
        <taxon>Flavobacteriaceae</taxon>
        <taxon>Flavobacterium</taxon>
    </lineage>
</organism>
<dbReference type="InterPro" id="IPR051396">
    <property type="entry name" value="Bact_Antivir_Def_Nuclease"/>
</dbReference>
<gene>
    <name evidence="2" type="ORF">AM493_13705</name>
</gene>
<dbReference type="InterPro" id="IPR027417">
    <property type="entry name" value="P-loop_NTPase"/>
</dbReference>
<protein>
    <recommendedName>
        <fullName evidence="1">Endonuclease GajA/Old nuclease/RecF-like AAA domain-containing protein</fullName>
    </recommendedName>
</protein>
<sequence>MSERLVIKNFGPIKSVELDLGKMTILIGEQATGKSTIAKVLAVCRYFSYIVNYSVSVDKQNQFANNEQFSDGLRDWEMDSYLSENSSFYYENPLYIFEFKSKKVVENENVGDGLDYRKEFFELHTKITSESEEFDRLLSELDDLRIEETLQKKTAVEFFQMLGWTPNENFYRLNVKKIMDNPLYIPTERVLQSLSFSNSLLTSEALQHELSKLNRIVRGYNIEIAIEPLSLVYKNQNGLGYAKKESNSEYYLVHNGSSGYQSTIPIVLAQKFYAKRKRTFIIEEPEMNLFPKVQKKLMEFFVENIYNNKHSFLLPTHSPYVLSSLNNLVYAYTIGHLDNDAFKGQVKEIIPEKYWLNPNDIAVYYLGDGEAKDIFDREENLINTDYIDSVSEIISDEFDRLLSIEVSYNNTAQDD</sequence>
<name>A0A0M9VIT2_9FLAO</name>
<dbReference type="Gene3D" id="3.40.50.300">
    <property type="entry name" value="P-loop containing nucleotide triphosphate hydrolases"/>
    <property type="match status" value="1"/>
</dbReference>
<reference evidence="2 3" key="1">
    <citation type="submission" date="2015-08" db="EMBL/GenBank/DDBJ databases">
        <title>Whole genome sequence of Flavobacterium akiainvivens IK-1T, from decaying Wikstroemia oahuensis, an endemic Hawaiian shrub.</title>
        <authorList>
            <person name="Wan X."/>
            <person name="Hou S."/>
            <person name="Saito J."/>
            <person name="Donachie S."/>
        </authorList>
    </citation>
    <scope>NUCLEOTIDE SEQUENCE [LARGE SCALE GENOMIC DNA]</scope>
    <source>
        <strain evidence="2 3">IK-1</strain>
    </source>
</reference>
<dbReference type="STRING" id="1202724.AM493_13705"/>
<dbReference type="EMBL" id="LIYD01000005">
    <property type="protein sequence ID" value="KOS06969.1"/>
    <property type="molecule type" value="Genomic_DNA"/>
</dbReference>
<dbReference type="PATRIC" id="fig|1202724.3.peg.2838"/>
<dbReference type="PANTHER" id="PTHR43581">
    <property type="entry name" value="ATP/GTP PHOSPHATASE"/>
    <property type="match status" value="1"/>
</dbReference>
<dbReference type="Pfam" id="PF13175">
    <property type="entry name" value="AAA_15"/>
    <property type="match status" value="2"/>
</dbReference>
<dbReference type="InterPro" id="IPR041685">
    <property type="entry name" value="AAA_GajA/Old/RecF-like"/>
</dbReference>
<dbReference type="SUPFAM" id="SSF52540">
    <property type="entry name" value="P-loop containing nucleoside triphosphate hydrolases"/>
    <property type="match status" value="1"/>
</dbReference>
<feature type="domain" description="Endonuclease GajA/Old nuclease/RecF-like AAA" evidence="1">
    <location>
        <begin position="3"/>
        <end position="43"/>
    </location>
</feature>
<evidence type="ECO:0000313" key="2">
    <source>
        <dbReference type="EMBL" id="KOS06969.1"/>
    </source>
</evidence>
<dbReference type="GO" id="GO:0005524">
    <property type="term" value="F:ATP binding"/>
    <property type="evidence" value="ECO:0007669"/>
    <property type="project" value="InterPro"/>
</dbReference>
<dbReference type="AlphaFoldDB" id="A0A0M9VIT2"/>
<evidence type="ECO:0000259" key="1">
    <source>
        <dbReference type="Pfam" id="PF13175"/>
    </source>
</evidence>
<evidence type="ECO:0000313" key="3">
    <source>
        <dbReference type="Proteomes" id="UP000037755"/>
    </source>
</evidence>
<dbReference type="GO" id="GO:0016887">
    <property type="term" value="F:ATP hydrolysis activity"/>
    <property type="evidence" value="ECO:0007669"/>
    <property type="project" value="InterPro"/>
</dbReference>